<dbReference type="EMBL" id="JAMSHJ010000002">
    <property type="protein sequence ID" value="KAI5440242.1"/>
    <property type="molecule type" value="Genomic_DNA"/>
</dbReference>
<name>A0A9D5B941_PEA</name>
<dbReference type="AlphaFoldDB" id="A0A9D5B941"/>
<feature type="compositionally biased region" description="Low complexity" evidence="1">
    <location>
        <begin position="101"/>
        <end position="113"/>
    </location>
</feature>
<feature type="region of interest" description="Disordered" evidence="1">
    <location>
        <begin position="83"/>
        <end position="113"/>
    </location>
</feature>
<dbReference type="InterPro" id="IPR058594">
    <property type="entry name" value="PB1-like_dom_pln"/>
</dbReference>
<accession>A0A9D5B941</accession>
<protein>
    <recommendedName>
        <fullName evidence="2">PB1-like domain-containing protein</fullName>
    </recommendedName>
</protein>
<evidence type="ECO:0000259" key="2">
    <source>
        <dbReference type="Pfam" id="PF26130"/>
    </source>
</evidence>
<dbReference type="Gramene" id="Psat02G0553700-T1">
    <property type="protein sequence ID" value="KAI5440242.1"/>
    <property type="gene ID" value="KIW84_025537"/>
</dbReference>
<sequence>MYYLGGHEHIVDIGPDKWSFFEATGIVKHLCHLKYSEYWLWWYNNELHRRNRMVSDSDANEVYKFVVEMKCVFGHICVVNTEENEHEDSEFNEDSDDSDFESNSISFDDSSSSVINDEMYTHYASDELGNSDLDALDQESGPKYLRFKKEELEKS</sequence>
<evidence type="ECO:0000313" key="4">
    <source>
        <dbReference type="Proteomes" id="UP001058974"/>
    </source>
</evidence>
<feature type="compositionally biased region" description="Acidic residues" evidence="1">
    <location>
        <begin position="83"/>
        <end position="100"/>
    </location>
</feature>
<feature type="domain" description="PB1-like" evidence="2">
    <location>
        <begin position="2"/>
        <end position="71"/>
    </location>
</feature>
<evidence type="ECO:0000313" key="3">
    <source>
        <dbReference type="EMBL" id="KAI5440242.1"/>
    </source>
</evidence>
<dbReference type="Pfam" id="PF26130">
    <property type="entry name" value="PB1-like"/>
    <property type="match status" value="1"/>
</dbReference>
<keyword evidence="4" id="KW-1185">Reference proteome</keyword>
<reference evidence="3 4" key="1">
    <citation type="journal article" date="2022" name="Nat. Genet.">
        <title>Improved pea reference genome and pan-genome highlight genomic features and evolutionary characteristics.</title>
        <authorList>
            <person name="Yang T."/>
            <person name="Liu R."/>
            <person name="Luo Y."/>
            <person name="Hu S."/>
            <person name="Wang D."/>
            <person name="Wang C."/>
            <person name="Pandey M.K."/>
            <person name="Ge S."/>
            <person name="Xu Q."/>
            <person name="Li N."/>
            <person name="Li G."/>
            <person name="Huang Y."/>
            <person name="Saxena R.K."/>
            <person name="Ji Y."/>
            <person name="Li M."/>
            <person name="Yan X."/>
            <person name="He Y."/>
            <person name="Liu Y."/>
            <person name="Wang X."/>
            <person name="Xiang C."/>
            <person name="Varshney R.K."/>
            <person name="Ding H."/>
            <person name="Gao S."/>
            <person name="Zong X."/>
        </authorList>
    </citation>
    <scope>NUCLEOTIDE SEQUENCE [LARGE SCALE GENOMIC DNA]</scope>
    <source>
        <strain evidence="3 4">cv. Zhongwan 6</strain>
    </source>
</reference>
<gene>
    <name evidence="3" type="ORF">KIW84_025537</name>
</gene>
<dbReference type="Proteomes" id="UP001058974">
    <property type="component" value="Chromosome 2"/>
</dbReference>
<organism evidence="3 4">
    <name type="scientific">Pisum sativum</name>
    <name type="common">Garden pea</name>
    <name type="synonym">Lathyrus oleraceus</name>
    <dbReference type="NCBI Taxonomy" id="3888"/>
    <lineage>
        <taxon>Eukaryota</taxon>
        <taxon>Viridiplantae</taxon>
        <taxon>Streptophyta</taxon>
        <taxon>Embryophyta</taxon>
        <taxon>Tracheophyta</taxon>
        <taxon>Spermatophyta</taxon>
        <taxon>Magnoliopsida</taxon>
        <taxon>eudicotyledons</taxon>
        <taxon>Gunneridae</taxon>
        <taxon>Pentapetalae</taxon>
        <taxon>rosids</taxon>
        <taxon>fabids</taxon>
        <taxon>Fabales</taxon>
        <taxon>Fabaceae</taxon>
        <taxon>Papilionoideae</taxon>
        <taxon>50 kb inversion clade</taxon>
        <taxon>NPAAA clade</taxon>
        <taxon>Hologalegina</taxon>
        <taxon>IRL clade</taxon>
        <taxon>Fabeae</taxon>
        <taxon>Lathyrus</taxon>
    </lineage>
</organism>
<evidence type="ECO:0000256" key="1">
    <source>
        <dbReference type="SAM" id="MobiDB-lite"/>
    </source>
</evidence>
<proteinExistence type="predicted"/>
<comment type="caution">
    <text evidence="3">The sequence shown here is derived from an EMBL/GenBank/DDBJ whole genome shotgun (WGS) entry which is preliminary data.</text>
</comment>